<dbReference type="Bgee" id="ENSCJAG00000010835">
    <property type="expression patterns" value="Expressed in ovary and 3 other cell types or tissues"/>
</dbReference>
<name>F6Z859_CALJA</name>
<accession>F6Z859</accession>
<dbReference type="GeneTree" id="ENSGT00940000166930"/>
<dbReference type="FunCoup" id="F6Z859">
    <property type="interactions" value="67"/>
</dbReference>
<dbReference type="Ensembl" id="ENSCJAT00000021093.5">
    <property type="protein sequence ID" value="ENSCJAP00000019960.3"/>
    <property type="gene ID" value="ENSCJAG00000010835.5"/>
</dbReference>
<dbReference type="Pfam" id="PF00007">
    <property type="entry name" value="Cys_knot"/>
    <property type="match status" value="1"/>
</dbReference>
<dbReference type="GO" id="GO:0005125">
    <property type="term" value="F:cytokine activity"/>
    <property type="evidence" value="ECO:0007669"/>
    <property type="project" value="TreeGrafter"/>
</dbReference>
<dbReference type="PROSITE" id="PS01185">
    <property type="entry name" value="CTCK_1"/>
    <property type="match status" value="1"/>
</dbReference>
<dbReference type="Gene3D" id="2.10.90.10">
    <property type="entry name" value="Cystine-knot cytokines"/>
    <property type="match status" value="1"/>
</dbReference>
<reference evidence="6" key="2">
    <citation type="submission" date="2025-08" db="UniProtKB">
        <authorList>
            <consortium name="Ensembl"/>
        </authorList>
    </citation>
    <scope>IDENTIFICATION</scope>
</reference>
<evidence type="ECO:0000256" key="4">
    <source>
        <dbReference type="PROSITE-ProRule" id="PRU00039"/>
    </source>
</evidence>
<sequence length="136" mass="15503">MWILSVTHCTSVAQRERDKAGNYHSQQTDTRTENQMLHILTHRRMFNNENTLTQGGEHHTGMVLLARCEGHCSQASRSEPLVSFSTVLKQPFRSSCHCCRPQTSKLKALRLRCSGGMRLTATYRYILSCHCEECSS</sequence>
<dbReference type="GO" id="GO:0016055">
    <property type="term" value="P:Wnt signaling pathway"/>
    <property type="evidence" value="ECO:0007669"/>
    <property type="project" value="InterPro"/>
</dbReference>
<dbReference type="InterPro" id="IPR003064">
    <property type="entry name" value="Norrie_dis"/>
</dbReference>
<evidence type="ECO:0000256" key="1">
    <source>
        <dbReference type="ARBA" id="ARBA00004613"/>
    </source>
</evidence>
<keyword evidence="7" id="KW-1185">Reference proteome</keyword>
<dbReference type="PROSITE" id="PS01225">
    <property type="entry name" value="CTCK_2"/>
    <property type="match status" value="1"/>
</dbReference>
<keyword evidence="2" id="KW-0964">Secreted</keyword>
<evidence type="ECO:0000313" key="6">
    <source>
        <dbReference type="Ensembl" id="ENSCJAP00000019960.3"/>
    </source>
</evidence>
<reference evidence="6" key="1">
    <citation type="submission" date="2009-03" db="EMBL/GenBank/DDBJ databases">
        <authorList>
            <person name="Warren W."/>
            <person name="Ye L."/>
            <person name="Minx P."/>
            <person name="Worley K."/>
            <person name="Gibbs R."/>
            <person name="Wilson R.K."/>
        </authorList>
    </citation>
    <scope>NUCLEOTIDE SEQUENCE [LARGE SCALE GENOMIC DNA]</scope>
</reference>
<keyword evidence="3" id="KW-1015">Disulfide bond</keyword>
<evidence type="ECO:0000259" key="5">
    <source>
        <dbReference type="PROSITE" id="PS01225"/>
    </source>
</evidence>
<dbReference type="eggNOG" id="KOG1216">
    <property type="taxonomic scope" value="Eukaryota"/>
</dbReference>
<protein>
    <submittedName>
        <fullName evidence="6">Norrin cystine knot growth factor NDP</fullName>
    </submittedName>
</protein>
<dbReference type="STRING" id="9483.ENSCJAP00000019960"/>
<dbReference type="PRINTS" id="PR01304">
    <property type="entry name" value="NORRIEDSEASE"/>
</dbReference>
<organism evidence="6 7">
    <name type="scientific">Callithrix jacchus</name>
    <name type="common">White-tufted-ear marmoset</name>
    <name type="synonym">Simia Jacchus</name>
    <dbReference type="NCBI Taxonomy" id="9483"/>
    <lineage>
        <taxon>Eukaryota</taxon>
        <taxon>Metazoa</taxon>
        <taxon>Chordata</taxon>
        <taxon>Craniata</taxon>
        <taxon>Vertebrata</taxon>
        <taxon>Euteleostomi</taxon>
        <taxon>Mammalia</taxon>
        <taxon>Eutheria</taxon>
        <taxon>Euarchontoglires</taxon>
        <taxon>Primates</taxon>
        <taxon>Haplorrhini</taxon>
        <taxon>Platyrrhini</taxon>
        <taxon>Cebidae</taxon>
        <taxon>Callitrichinae</taxon>
        <taxon>Callithrix</taxon>
        <taxon>Callithrix</taxon>
    </lineage>
</organism>
<evidence type="ECO:0000256" key="3">
    <source>
        <dbReference type="ARBA" id="ARBA00023157"/>
    </source>
</evidence>
<dbReference type="SMART" id="SM00041">
    <property type="entry name" value="CT"/>
    <property type="match status" value="1"/>
</dbReference>
<comment type="caution">
    <text evidence="4">Lacks conserved residue(s) required for the propagation of feature annotation.</text>
</comment>
<dbReference type="GO" id="GO:0005109">
    <property type="term" value="F:frizzled binding"/>
    <property type="evidence" value="ECO:0007669"/>
    <property type="project" value="TreeGrafter"/>
</dbReference>
<comment type="subcellular location">
    <subcellularLocation>
        <location evidence="1">Secreted</location>
    </subcellularLocation>
</comment>
<dbReference type="PANTHER" id="PTHR28611:SF1">
    <property type="entry name" value="NORRIN"/>
    <property type="match status" value="1"/>
</dbReference>
<proteinExistence type="predicted"/>
<dbReference type="InterPro" id="IPR006208">
    <property type="entry name" value="Glyco_hormone_CN"/>
</dbReference>
<dbReference type="GO" id="GO:0045893">
    <property type="term" value="P:positive regulation of DNA-templated transcription"/>
    <property type="evidence" value="ECO:0007669"/>
    <property type="project" value="TreeGrafter"/>
</dbReference>
<reference evidence="6" key="3">
    <citation type="submission" date="2025-09" db="UniProtKB">
        <authorList>
            <consortium name="Ensembl"/>
        </authorList>
    </citation>
    <scope>IDENTIFICATION</scope>
</reference>
<feature type="domain" description="CTCK" evidence="5">
    <location>
        <begin position="63"/>
        <end position="135"/>
    </location>
</feature>
<evidence type="ECO:0000313" key="7">
    <source>
        <dbReference type="Proteomes" id="UP000008225"/>
    </source>
</evidence>
<dbReference type="Proteomes" id="UP000008225">
    <property type="component" value="Chromosome X"/>
</dbReference>
<dbReference type="HOGENOM" id="CLU_153977_0_0_1"/>
<dbReference type="AlphaFoldDB" id="F6Z859"/>
<dbReference type="InParanoid" id="F6Z859"/>
<dbReference type="GO" id="GO:0110135">
    <property type="term" value="P:Norrin signaling pathway"/>
    <property type="evidence" value="ECO:0007669"/>
    <property type="project" value="TreeGrafter"/>
</dbReference>
<dbReference type="GO" id="GO:0005615">
    <property type="term" value="C:extracellular space"/>
    <property type="evidence" value="ECO:0007669"/>
    <property type="project" value="InterPro"/>
</dbReference>
<dbReference type="InterPro" id="IPR006207">
    <property type="entry name" value="Cys_knot_C"/>
</dbReference>
<evidence type="ECO:0000256" key="2">
    <source>
        <dbReference type="ARBA" id="ARBA00022525"/>
    </source>
</evidence>
<dbReference type="PANTHER" id="PTHR28611">
    <property type="entry name" value="NORRIN"/>
    <property type="match status" value="1"/>
</dbReference>
<dbReference type="InterPro" id="IPR029034">
    <property type="entry name" value="Cystine-knot_cytokine"/>
</dbReference>
<gene>
    <name evidence="6" type="primary">NDP</name>
</gene>